<feature type="domain" description="DUF6534" evidence="2">
    <location>
        <begin position="209"/>
        <end position="313"/>
    </location>
</feature>
<gene>
    <name evidence="3" type="ORF">A7U60_g4587</name>
</gene>
<dbReference type="Proteomes" id="UP000757232">
    <property type="component" value="Unassembled WGS sequence"/>
</dbReference>
<proteinExistence type="predicted"/>
<evidence type="ECO:0000313" key="4">
    <source>
        <dbReference type="Proteomes" id="UP000757232"/>
    </source>
</evidence>
<comment type="caution">
    <text evidence="3">The sequence shown here is derived from an EMBL/GenBank/DDBJ whole genome shotgun (WGS) entry which is preliminary data.</text>
</comment>
<dbReference type="InterPro" id="IPR045339">
    <property type="entry name" value="DUF6534"/>
</dbReference>
<name>A0A9Q5HYC7_SANBA</name>
<dbReference type="PANTHER" id="PTHR40465">
    <property type="entry name" value="CHROMOSOME 1, WHOLE GENOME SHOTGUN SEQUENCE"/>
    <property type="match status" value="1"/>
</dbReference>
<sequence length="412" mass="46370">MLAGETGGSLSADPHVVARTEVSMFGVVDPTTQLHMDPEIQQALKIALGSAFIGFGIATTLYGITCLQIYLYYRNHAKDSFGVKLMIYLYYRNHAKDSFGVKLMVAILWVLDTLGTIGIAHTLYSYLVPNIGNPDVEFVIPWSYASQSETVDLITLITQCREECFCLFNNSDVVYSSMGSRYRFRDNSGLTLATPVALITGTSVQGIDALCDIIITASFVYYLRSFRNGVKPTEKIVDNLILYAVSRGFLTVCVLYSDVLHWVRRSTERMYLFIIRVTQIVFVSLDAGLPGQLYWLPFQQAVGKLYVNSILASSVPSSIIVFTELTDHYLTHAQIKLPKIIREQTNLRRPIHRDSLTRDDSAFFWTYPVFLDVQHRVVHDAYDYGRLPDCAQDVQIEKSHGLDVPLFVGHAV</sequence>
<keyword evidence="1" id="KW-0812">Transmembrane</keyword>
<dbReference type="OrthoDB" id="3270417at2759"/>
<dbReference type="AlphaFoldDB" id="A0A9Q5HYC7"/>
<dbReference type="EMBL" id="LNZH02000181">
    <property type="protein sequence ID" value="OCB88286.1"/>
    <property type="molecule type" value="Genomic_DNA"/>
</dbReference>
<dbReference type="Pfam" id="PF20152">
    <property type="entry name" value="DUF6534"/>
    <property type="match status" value="1"/>
</dbReference>
<protein>
    <recommendedName>
        <fullName evidence="2">DUF6534 domain-containing protein</fullName>
    </recommendedName>
</protein>
<evidence type="ECO:0000259" key="2">
    <source>
        <dbReference type="Pfam" id="PF20152"/>
    </source>
</evidence>
<keyword evidence="4" id="KW-1185">Reference proteome</keyword>
<keyword evidence="1" id="KW-0472">Membrane</keyword>
<evidence type="ECO:0000256" key="1">
    <source>
        <dbReference type="SAM" id="Phobius"/>
    </source>
</evidence>
<accession>A0A9Q5HYC7</accession>
<evidence type="ECO:0000313" key="3">
    <source>
        <dbReference type="EMBL" id="OCB88286.1"/>
    </source>
</evidence>
<feature type="transmembrane region" description="Helical" evidence="1">
    <location>
        <begin position="99"/>
        <end position="124"/>
    </location>
</feature>
<keyword evidence="1" id="KW-1133">Transmembrane helix</keyword>
<feature type="transmembrane region" description="Helical" evidence="1">
    <location>
        <begin position="46"/>
        <end position="73"/>
    </location>
</feature>
<organism evidence="3 4">
    <name type="scientific">Sanghuangporus baumii</name>
    <name type="common">Phellinus baumii</name>
    <dbReference type="NCBI Taxonomy" id="108892"/>
    <lineage>
        <taxon>Eukaryota</taxon>
        <taxon>Fungi</taxon>
        <taxon>Dikarya</taxon>
        <taxon>Basidiomycota</taxon>
        <taxon>Agaricomycotina</taxon>
        <taxon>Agaricomycetes</taxon>
        <taxon>Hymenochaetales</taxon>
        <taxon>Hymenochaetaceae</taxon>
        <taxon>Sanghuangporus</taxon>
    </lineage>
</organism>
<dbReference type="PANTHER" id="PTHR40465:SF1">
    <property type="entry name" value="DUF6534 DOMAIN-CONTAINING PROTEIN"/>
    <property type="match status" value="1"/>
</dbReference>
<reference evidence="3" key="1">
    <citation type="submission" date="2016-06" db="EMBL/GenBank/DDBJ databases">
        <title>Draft Genome sequence of the fungus Inonotus baumii.</title>
        <authorList>
            <person name="Zhu H."/>
            <person name="Lin W."/>
        </authorList>
    </citation>
    <scope>NUCLEOTIDE SEQUENCE</scope>
    <source>
        <strain evidence="3">821</strain>
    </source>
</reference>